<dbReference type="InterPro" id="IPR036869">
    <property type="entry name" value="J_dom_sf"/>
</dbReference>
<evidence type="ECO:0000256" key="1">
    <source>
        <dbReference type="SAM" id="MobiDB-lite"/>
    </source>
</evidence>
<evidence type="ECO:0000313" key="2">
    <source>
        <dbReference type="EMBL" id="URD68299.1"/>
    </source>
</evidence>
<feature type="region of interest" description="Disordered" evidence="1">
    <location>
        <begin position="73"/>
        <end position="93"/>
    </location>
</feature>
<name>A0AAE9HVC4_9NEIS</name>
<dbReference type="SUPFAM" id="SSF46565">
    <property type="entry name" value="Chaperone J-domain"/>
    <property type="match status" value="1"/>
</dbReference>
<organism evidence="2 3">
    <name type="scientific">Conchiformibius steedae DSM 2580</name>
    <dbReference type="NCBI Taxonomy" id="1121352"/>
    <lineage>
        <taxon>Bacteria</taxon>
        <taxon>Pseudomonadati</taxon>
        <taxon>Pseudomonadota</taxon>
        <taxon>Betaproteobacteria</taxon>
        <taxon>Neisseriales</taxon>
        <taxon>Neisseriaceae</taxon>
        <taxon>Conchiformibius</taxon>
    </lineage>
</organism>
<evidence type="ECO:0000313" key="3">
    <source>
        <dbReference type="Proteomes" id="UP001056819"/>
    </source>
</evidence>
<dbReference type="RefSeq" id="WP_034333571.1">
    <property type="nucleotide sequence ID" value="NZ_CP097501.1"/>
</dbReference>
<sequence>MINLYQLLGIAPNATPDQIRKALTTAAQQQSLPLDTLQKCQTWLLDTSKRKQYNARLFAEHPEILENMMAQANPPAPAETEKTEPPTKPSQASGNLYELLGVKPNAPDALIRDAIKQAAENGMDTDLLAQARFHLLHKERRTKYNHKIGIKSQKKLYWGIGTVLAIMVCIGTWKYINHYAENEKIKAISKEVSFQFKDPQSVQFENLKLVWIENQWLYLCGFVNAKNGFGAYTGLSPFAYDTTIKSLILPDSSYINIPSKKVENLKIINNGEEAIKIICQQ</sequence>
<dbReference type="AlphaFoldDB" id="A0AAE9HVC4"/>
<reference evidence="2" key="1">
    <citation type="submission" date="2022-05" db="EMBL/GenBank/DDBJ databases">
        <title>Alysiella filiformis genome sequencing.</title>
        <authorList>
            <person name="Viehboeck T."/>
        </authorList>
    </citation>
    <scope>NUCLEOTIDE SEQUENCE</scope>
    <source>
        <strain evidence="2">DSM 2580</strain>
    </source>
</reference>
<gene>
    <name evidence="2" type="ORF">LNQ82_03850</name>
</gene>
<proteinExistence type="predicted"/>
<protein>
    <submittedName>
        <fullName evidence="2">J domain-containing protein</fullName>
    </submittedName>
</protein>
<accession>A0AAE9HVC4</accession>
<dbReference type="Proteomes" id="UP001056819">
    <property type="component" value="Chromosome"/>
</dbReference>
<dbReference type="EMBL" id="CP097501">
    <property type="protein sequence ID" value="URD68299.1"/>
    <property type="molecule type" value="Genomic_DNA"/>
</dbReference>